<dbReference type="Pfam" id="PF08241">
    <property type="entry name" value="Methyltransf_11"/>
    <property type="match status" value="1"/>
</dbReference>
<evidence type="ECO:0000259" key="1">
    <source>
        <dbReference type="Pfam" id="PF08241"/>
    </source>
</evidence>
<proteinExistence type="predicted"/>
<dbReference type="SUPFAM" id="SSF53335">
    <property type="entry name" value="S-adenosyl-L-methionine-dependent methyltransferases"/>
    <property type="match status" value="1"/>
</dbReference>
<accession>A0A1J4VGU4</accession>
<dbReference type="CDD" id="cd02440">
    <property type="entry name" value="AdoMet_MTases"/>
    <property type="match status" value="1"/>
</dbReference>
<comment type="caution">
    <text evidence="2">The sequence shown here is derived from an EMBL/GenBank/DDBJ whole genome shotgun (WGS) entry which is preliminary data.</text>
</comment>
<feature type="domain" description="Methyltransferase type 11" evidence="1">
    <location>
        <begin position="23"/>
        <end position="118"/>
    </location>
</feature>
<dbReference type="PANTHER" id="PTHR43591:SF24">
    <property type="entry name" value="2-METHOXY-6-POLYPRENYL-1,4-BENZOQUINOL METHYLASE, MITOCHONDRIAL"/>
    <property type="match status" value="1"/>
</dbReference>
<evidence type="ECO:0000313" key="2">
    <source>
        <dbReference type="EMBL" id="OIO33351.1"/>
    </source>
</evidence>
<sequence length="235" mass="26787">MNNKTHIDHLGENIPELLASDILDVGSGRGDFVISIAMRGGRAIGLEKSPTYRALTKEKAAAERLYVTVVDGVGENMPFPDESFDFVNMSEVIEHVDDPGRVLKEVYRVLRARGKAYISIPNRFGMKDPHFHLYGINWLPRFLADPFIGFFGRHKNYENTEAGIQNLAEMRYATFRGAQCLFEKHGFSTEDDRVLKLAKRLADRGWLVSGAGMIAYRLLRPWYFSTFHFIVTKRP</sequence>
<dbReference type="PANTHER" id="PTHR43591">
    <property type="entry name" value="METHYLTRANSFERASE"/>
    <property type="match status" value="1"/>
</dbReference>
<dbReference type="GO" id="GO:0008757">
    <property type="term" value="F:S-adenosylmethionine-dependent methyltransferase activity"/>
    <property type="evidence" value="ECO:0007669"/>
    <property type="project" value="InterPro"/>
</dbReference>
<reference evidence="2 3" key="1">
    <citation type="journal article" date="2016" name="Environ. Microbiol.">
        <title>Genomic resolution of a cold subsurface aquifer community provides metabolic insights for novel microbes adapted to high CO concentrations.</title>
        <authorList>
            <person name="Probst A.J."/>
            <person name="Castelle C.J."/>
            <person name="Singh A."/>
            <person name="Brown C.T."/>
            <person name="Anantharaman K."/>
            <person name="Sharon I."/>
            <person name="Hug L.A."/>
            <person name="Burstein D."/>
            <person name="Emerson J.B."/>
            <person name="Thomas B.C."/>
            <person name="Banfield J.F."/>
        </authorList>
    </citation>
    <scope>NUCLEOTIDE SEQUENCE [LARGE SCALE GENOMIC DNA]</scope>
    <source>
        <strain evidence="2">CG1_02_47_685</strain>
    </source>
</reference>
<name>A0A1J4VGU4_9BACT</name>
<evidence type="ECO:0000313" key="3">
    <source>
        <dbReference type="Proteomes" id="UP000183206"/>
    </source>
</evidence>
<dbReference type="InterPro" id="IPR029063">
    <property type="entry name" value="SAM-dependent_MTases_sf"/>
</dbReference>
<dbReference type="Gene3D" id="3.40.50.150">
    <property type="entry name" value="Vaccinia Virus protein VP39"/>
    <property type="match status" value="1"/>
</dbReference>
<dbReference type="InterPro" id="IPR013216">
    <property type="entry name" value="Methyltransf_11"/>
</dbReference>
<dbReference type="EMBL" id="MNVO01000011">
    <property type="protein sequence ID" value="OIO33351.1"/>
    <property type="molecule type" value="Genomic_DNA"/>
</dbReference>
<dbReference type="Proteomes" id="UP000183206">
    <property type="component" value="Unassembled WGS sequence"/>
</dbReference>
<protein>
    <recommendedName>
        <fullName evidence="1">Methyltransferase type 11 domain-containing protein</fullName>
    </recommendedName>
</protein>
<dbReference type="STRING" id="1805282.AUJ44_00570"/>
<dbReference type="AlphaFoldDB" id="A0A1J4VGU4"/>
<gene>
    <name evidence="2" type="ORF">AUJ44_00570</name>
</gene>
<organism evidence="2 3">
    <name type="scientific">Candidatus Nomurabacteria bacterium CG1_02_47_685</name>
    <dbReference type="NCBI Taxonomy" id="1805282"/>
    <lineage>
        <taxon>Bacteria</taxon>
        <taxon>Candidatus Nomuraibacteriota</taxon>
    </lineage>
</organism>